<dbReference type="OrthoDB" id="8469534at2"/>
<dbReference type="Proteomes" id="UP000188879">
    <property type="component" value="Unassembled WGS sequence"/>
</dbReference>
<reference evidence="1 2" key="1">
    <citation type="submission" date="2016-10" db="EMBL/GenBank/DDBJ databases">
        <title>Draft Genome sequence of Roseomonas sp. strain M3.</title>
        <authorList>
            <person name="Subhash Y."/>
            <person name="Lee S."/>
        </authorList>
    </citation>
    <scope>NUCLEOTIDE SEQUENCE [LARGE SCALE GENOMIC DNA]</scope>
    <source>
        <strain evidence="1 2">M3</strain>
    </source>
</reference>
<name>A0A1V2GY60_9PROT</name>
<dbReference type="RefSeq" id="WP_076959208.1">
    <property type="nucleotide sequence ID" value="NZ_MLCO01000225.1"/>
</dbReference>
<dbReference type="InterPro" id="IPR016024">
    <property type="entry name" value="ARM-type_fold"/>
</dbReference>
<organism evidence="1 2">
    <name type="scientific">Teichococcus deserti</name>
    <dbReference type="NCBI Taxonomy" id="1817963"/>
    <lineage>
        <taxon>Bacteria</taxon>
        <taxon>Pseudomonadati</taxon>
        <taxon>Pseudomonadota</taxon>
        <taxon>Alphaproteobacteria</taxon>
        <taxon>Acetobacterales</taxon>
        <taxon>Roseomonadaceae</taxon>
        <taxon>Roseomonas</taxon>
    </lineage>
</organism>
<gene>
    <name evidence="1" type="ORF">BKE38_20775</name>
</gene>
<dbReference type="InterPro" id="IPR011989">
    <property type="entry name" value="ARM-like"/>
</dbReference>
<accession>A0A1V2GY60</accession>
<dbReference type="SUPFAM" id="SSF48371">
    <property type="entry name" value="ARM repeat"/>
    <property type="match status" value="1"/>
</dbReference>
<sequence length="428" mass="45389">MSAAFWALRQTPLHRLSAGEAEDFRQAMAEWLGSDDPAIRDAAVERLCMASFSRFGDAPPAPSAQQAALAFLLAAIGRQAPAHPDLIDSLLNQLRWHGDEDPFRAPLLAWLAALTPADPGQAARIEGARLLVDRRGRATADWLPLLDHPSDHVRACAAHALGEGLEAGEAPALLRRLREMEIARPGILGPLWGAWSPGAEDLPFDAAGWMLDIIAARRGPEPAGLPFNGLDFHLHELAGDNAAAVARLIALGEWATALLTATESDDPVPGMAPLLRRLGAHPEPGIARPAQAQLALVYAEAHPAADPARLRPLPGRFPGATGFALRQGDAAHWRDALVIHAEGQGFDDAAAWRLVDAALPPPLRGAPVAHPALGAEAAPGPSQHGTRAEHHAFASGALVLLRGDGGARRWQRLTVIGRGLQGRWSPFA</sequence>
<dbReference type="EMBL" id="MLCO01000225">
    <property type="protein sequence ID" value="ONG49512.1"/>
    <property type="molecule type" value="Genomic_DNA"/>
</dbReference>
<evidence type="ECO:0000313" key="1">
    <source>
        <dbReference type="EMBL" id="ONG49512.1"/>
    </source>
</evidence>
<proteinExistence type="predicted"/>
<keyword evidence="2" id="KW-1185">Reference proteome</keyword>
<comment type="caution">
    <text evidence="1">The sequence shown here is derived from an EMBL/GenBank/DDBJ whole genome shotgun (WGS) entry which is preliminary data.</text>
</comment>
<protein>
    <submittedName>
        <fullName evidence="1">Uncharacterized protein</fullName>
    </submittedName>
</protein>
<dbReference type="AlphaFoldDB" id="A0A1V2GY60"/>
<dbReference type="Gene3D" id="1.25.10.10">
    <property type="entry name" value="Leucine-rich Repeat Variant"/>
    <property type="match status" value="1"/>
</dbReference>
<evidence type="ECO:0000313" key="2">
    <source>
        <dbReference type="Proteomes" id="UP000188879"/>
    </source>
</evidence>